<evidence type="ECO:0000313" key="3">
    <source>
        <dbReference type="Proteomes" id="UP000016923"/>
    </source>
</evidence>
<dbReference type="SUPFAM" id="SSF49785">
    <property type="entry name" value="Galactose-binding domain-like"/>
    <property type="match status" value="1"/>
</dbReference>
<dbReference type="eggNOG" id="ENOG502QVPG">
    <property type="taxonomic scope" value="Eukaryota"/>
</dbReference>
<sequence length="817" mass="90808">MAVTNDQAIIDQLKTNWVWVPDWIDAPSPGENTAGRIVVFTKKFTIAESVPQQAVIHCTADTRYKLIVNGSRVAVGPARSSPWIWYYDTLDISPYLKTGENEIVVSVIRYFATMRGAMPFARTPFAGFTAIGSINVVKAPAISLQSREGWTAHVDDSIHFPTGLNDDMFLHISERVSPKAQGPALTPVPYNIGSNNGDLHPWRLRPRAIPMPETSHVPMVNVANCNSTVSPGAWLSALEQKANVVLEPGSQHTVDVLAQVHSTAFLKWDFRCPLTSSNASSQIRLKAIYSEGYEHQPRNYPFFRSKGDRLDTKNGHIIGPYDEVTLDIPGGEGGRTVSYEPYWFRTFRVIRLSIVVTGPTPVELLGLTATQINYPMAIKASLHHPEDADSDAMWQVSIRTMRNCMFDGYSDCPFYEQLQYSGDSRSVGLFHYLLSGDDRLMRQAITNFGASVLEEGLTQSRFPSQTPQIIAGFSPYWILQVCDHHLYFGDTAYAKSFLPRIDGVLEFFDRHVDANGLVSGLPSDVWQYVDWVTTWGATATHNDKGVPTAGRDANCHTFFSMLYAYVLRKAAELARNVGRPGHALEYEARADKLDEALRQHCYDGQFFIDTTRDAAARLPPDAPTAYSQHCQVFAVLCGACPVTDRSRILTQSFAAAEGRFSKCSYVMVFYALRAFALAGDDAYETFLWPKVWAPWRRMLANNLSTWEEDDVRQRSDCHAWGSVPVYEYCTELAGVQPTAFGASAISFKPRLRLASRLQAQVCLGSNNLATVEWESSESGLVSVQLRLSKPVAIVSTLPDGTTTSHGSTSHVSLTWKS</sequence>
<dbReference type="Gene3D" id="2.60.420.10">
    <property type="entry name" value="Maltose phosphorylase, domain 3"/>
    <property type="match status" value="1"/>
</dbReference>
<proteinExistence type="predicted"/>
<dbReference type="Gene3D" id="1.50.10.10">
    <property type="match status" value="1"/>
</dbReference>
<dbReference type="EMBL" id="KE148151">
    <property type="protein sequence ID" value="EPE07150.1"/>
    <property type="molecule type" value="Genomic_DNA"/>
</dbReference>
<organism evidence="2 3">
    <name type="scientific">Ophiostoma piceae (strain UAMH 11346)</name>
    <name type="common">Sap stain fungus</name>
    <dbReference type="NCBI Taxonomy" id="1262450"/>
    <lineage>
        <taxon>Eukaryota</taxon>
        <taxon>Fungi</taxon>
        <taxon>Dikarya</taxon>
        <taxon>Ascomycota</taxon>
        <taxon>Pezizomycotina</taxon>
        <taxon>Sordariomycetes</taxon>
        <taxon>Sordariomycetidae</taxon>
        <taxon>Ophiostomatales</taxon>
        <taxon>Ophiostomataceae</taxon>
        <taxon>Ophiostoma</taxon>
    </lineage>
</organism>
<dbReference type="OMA" id="NYPMAVK"/>
<dbReference type="PANTHER" id="PTHR34987:SF2">
    <property type="entry name" value="B, PUTATIVE (AFU_ORTHOLOGUE AFUA_7G05040)-RELATED"/>
    <property type="match status" value="1"/>
</dbReference>
<dbReference type="STRING" id="1262450.S3D1M3"/>
<protein>
    <submittedName>
        <fullName evidence="2">Rhamnosidase b</fullName>
    </submittedName>
</protein>
<dbReference type="SUPFAM" id="SSF48208">
    <property type="entry name" value="Six-hairpin glycosidases"/>
    <property type="match status" value="1"/>
</dbReference>
<dbReference type="InterPro" id="IPR008979">
    <property type="entry name" value="Galactose-bd-like_sf"/>
</dbReference>
<evidence type="ECO:0000259" key="1">
    <source>
        <dbReference type="Pfam" id="PF17389"/>
    </source>
</evidence>
<dbReference type="InterPro" id="IPR008928">
    <property type="entry name" value="6-hairpin_glycosidase_sf"/>
</dbReference>
<dbReference type="PANTHER" id="PTHR34987">
    <property type="entry name" value="C, PUTATIVE (AFU_ORTHOLOGUE AFUA_3G02880)-RELATED"/>
    <property type="match status" value="1"/>
</dbReference>
<gene>
    <name evidence="2" type="ORF">F503_07801</name>
</gene>
<dbReference type="HOGENOM" id="CLU_009782_0_1_1"/>
<evidence type="ECO:0000313" key="2">
    <source>
        <dbReference type="EMBL" id="EPE07150.1"/>
    </source>
</evidence>
<accession>S3D1M3</accession>
<dbReference type="OrthoDB" id="6503935at2759"/>
<dbReference type="Proteomes" id="UP000016923">
    <property type="component" value="Unassembled WGS sequence"/>
</dbReference>
<feature type="domain" description="Alpha-L-rhamnosidase six-hairpin glycosidase" evidence="1">
    <location>
        <begin position="388"/>
        <end position="606"/>
    </location>
</feature>
<keyword evidence="3" id="KW-1185">Reference proteome</keyword>
<dbReference type="GO" id="GO:0005975">
    <property type="term" value="P:carbohydrate metabolic process"/>
    <property type="evidence" value="ECO:0007669"/>
    <property type="project" value="InterPro"/>
</dbReference>
<dbReference type="InterPro" id="IPR012341">
    <property type="entry name" value="6hp_glycosidase-like_sf"/>
</dbReference>
<dbReference type="InterPro" id="IPR035396">
    <property type="entry name" value="Bac_rhamnosid6H"/>
</dbReference>
<dbReference type="GO" id="GO:0003824">
    <property type="term" value="F:catalytic activity"/>
    <property type="evidence" value="ECO:0007669"/>
    <property type="project" value="UniProtKB-ARBA"/>
</dbReference>
<reference evidence="2 3" key="1">
    <citation type="journal article" date="2013" name="BMC Genomics">
        <title>The genome and transcriptome of the pine saprophyte Ophiostoma piceae, and a comparison with the bark beetle-associated pine pathogen Grosmannia clavigera.</title>
        <authorList>
            <person name="Haridas S."/>
            <person name="Wang Y."/>
            <person name="Lim L."/>
            <person name="Massoumi Alamouti S."/>
            <person name="Jackman S."/>
            <person name="Docking R."/>
            <person name="Robertson G."/>
            <person name="Birol I."/>
            <person name="Bohlmann J."/>
            <person name="Breuil C."/>
        </authorList>
    </citation>
    <scope>NUCLEOTIDE SEQUENCE [LARGE SCALE GENOMIC DNA]</scope>
    <source>
        <strain evidence="2 3">UAMH 11346</strain>
    </source>
</reference>
<dbReference type="Pfam" id="PF17389">
    <property type="entry name" value="Bac_rhamnosid6H"/>
    <property type="match status" value="1"/>
</dbReference>
<name>S3D1M3_OPHP1</name>
<dbReference type="Gene3D" id="2.60.120.260">
    <property type="entry name" value="Galactose-binding domain-like"/>
    <property type="match status" value="1"/>
</dbReference>
<dbReference type="VEuPathDB" id="FungiDB:F503_07801"/>
<dbReference type="AlphaFoldDB" id="S3D1M3"/>